<evidence type="ECO:0000313" key="2">
    <source>
        <dbReference type="EMBL" id="PSL40862.1"/>
    </source>
</evidence>
<gene>
    <name evidence="2" type="ORF">B0H94_12127</name>
</gene>
<reference evidence="2 3" key="1">
    <citation type="submission" date="2018-03" db="EMBL/GenBank/DDBJ databases">
        <title>Genomic Encyclopedia of Type Strains, Phase III (KMG-III): the genomes of soil and plant-associated and newly described type strains.</title>
        <authorList>
            <person name="Whitman W."/>
        </authorList>
    </citation>
    <scope>NUCLEOTIDE SEQUENCE [LARGE SCALE GENOMIC DNA]</scope>
    <source>
        <strain evidence="2 3">CGMCC 1.07653</strain>
    </source>
</reference>
<keyword evidence="3" id="KW-1185">Reference proteome</keyword>
<sequence>MPWDQHNYPSAFKNLETAVRKKAIDIANAMLDEGYEEDEAIPIAIEQGKEWYRNADQQEVSNVKQMTSNDLQTRDRKSHSSRPELMEKGEHVLPHEDGWAVQAQGAEKPAEVYEDKSEAIKRAREIAYKKETHLVVHQRDGSIQEKTSYDFND</sequence>
<feature type="compositionally biased region" description="Polar residues" evidence="1">
    <location>
        <begin position="58"/>
        <end position="71"/>
    </location>
</feature>
<evidence type="ECO:0000256" key="1">
    <source>
        <dbReference type="SAM" id="MobiDB-lite"/>
    </source>
</evidence>
<feature type="region of interest" description="Disordered" evidence="1">
    <location>
        <begin position="58"/>
        <end position="96"/>
    </location>
</feature>
<dbReference type="Pfam" id="PF09954">
    <property type="entry name" value="DUF2188"/>
    <property type="match status" value="1"/>
</dbReference>
<feature type="compositionally biased region" description="Basic and acidic residues" evidence="1">
    <location>
        <begin position="81"/>
        <end position="96"/>
    </location>
</feature>
<dbReference type="RefSeq" id="WP_106590008.1">
    <property type="nucleotide sequence ID" value="NZ_PYAV01000021.1"/>
</dbReference>
<name>A0A2P8H3S1_9BACI</name>
<dbReference type="Proteomes" id="UP000242310">
    <property type="component" value="Unassembled WGS sequence"/>
</dbReference>
<protein>
    <submittedName>
        <fullName evidence="2">Uncharacterized protein YdaT</fullName>
    </submittedName>
</protein>
<comment type="caution">
    <text evidence="2">The sequence shown here is derived from an EMBL/GenBank/DDBJ whole genome shotgun (WGS) entry which is preliminary data.</text>
</comment>
<accession>A0A2P8H3S1</accession>
<dbReference type="EMBL" id="PYAV01000021">
    <property type="protein sequence ID" value="PSL40862.1"/>
    <property type="molecule type" value="Genomic_DNA"/>
</dbReference>
<dbReference type="AlphaFoldDB" id="A0A2P8H3S1"/>
<organism evidence="2 3">
    <name type="scientific">Salsuginibacillus halophilus</name>
    <dbReference type="NCBI Taxonomy" id="517424"/>
    <lineage>
        <taxon>Bacteria</taxon>
        <taxon>Bacillati</taxon>
        <taxon>Bacillota</taxon>
        <taxon>Bacilli</taxon>
        <taxon>Bacillales</taxon>
        <taxon>Bacillaceae</taxon>
        <taxon>Salsuginibacillus</taxon>
    </lineage>
</organism>
<dbReference type="InterPro" id="IPR018691">
    <property type="entry name" value="DUF2188"/>
</dbReference>
<dbReference type="OrthoDB" id="8858565at2"/>
<evidence type="ECO:0000313" key="3">
    <source>
        <dbReference type="Proteomes" id="UP000242310"/>
    </source>
</evidence>
<proteinExistence type="predicted"/>